<reference evidence="2" key="1">
    <citation type="submission" date="2015-01" db="EMBL/GenBank/DDBJ databases">
        <authorList>
            <person name="MANFREDI Pablo"/>
        </authorList>
    </citation>
    <scope>NUCLEOTIDE SEQUENCE [LARGE SCALE GENOMIC DNA]</scope>
    <source>
        <strain evidence="2">Ccyn2B</strain>
    </source>
</reference>
<sequence length="247" mass="28460">MKRVGVTFIFLLFFGNLFAQNEEIVRGRVMNDTIPVMGVHVQNLHTQLFSTTDEKGYFTIKATAGNTLQLTHVSMQTVFRNISKADFQVAGIVIQMKEHINELEEVQVTKHKNITAQELGILQHTPIRRTYGEKKVYSNTRVFSGGLDVAALINAITGKRKQIKKDLQNERNMAVATYISENMGNFLKKELKLSEEEINALAYYVMERPEFHKVVHENNLKDLEFMLIDVWVELQGMLERELKNEKQ</sequence>
<proteinExistence type="predicted"/>
<dbReference type="EMBL" id="CDOD01000009">
    <property type="protein sequence ID" value="CEN33742.1"/>
    <property type="molecule type" value="Genomic_DNA"/>
</dbReference>
<name>A0A0B7H764_9FLAO</name>
<dbReference type="Pfam" id="PF13715">
    <property type="entry name" value="CarbopepD_reg_2"/>
    <property type="match status" value="1"/>
</dbReference>
<gene>
    <name evidence="1" type="ORF">CCYN2B_170109</name>
</gene>
<protein>
    <submittedName>
        <fullName evidence="1">Uncharacterized protein</fullName>
    </submittedName>
</protein>
<dbReference type="RefSeq" id="WP_041991085.1">
    <property type="nucleotide sequence ID" value="NZ_CDOD01000009.1"/>
</dbReference>
<organism evidence="1 2">
    <name type="scientific">Capnocytophaga cynodegmi</name>
    <dbReference type="NCBI Taxonomy" id="28189"/>
    <lineage>
        <taxon>Bacteria</taxon>
        <taxon>Pseudomonadati</taxon>
        <taxon>Bacteroidota</taxon>
        <taxon>Flavobacteriia</taxon>
        <taxon>Flavobacteriales</taxon>
        <taxon>Flavobacteriaceae</taxon>
        <taxon>Capnocytophaga</taxon>
    </lineage>
</organism>
<evidence type="ECO:0000313" key="2">
    <source>
        <dbReference type="Proteomes" id="UP000038055"/>
    </source>
</evidence>
<keyword evidence="2" id="KW-1185">Reference proteome</keyword>
<dbReference type="eggNOG" id="ENOG5032T46">
    <property type="taxonomic scope" value="Bacteria"/>
</dbReference>
<evidence type="ECO:0000313" key="1">
    <source>
        <dbReference type="EMBL" id="CEN33742.1"/>
    </source>
</evidence>
<accession>A0A0B7H764</accession>
<dbReference type="AlphaFoldDB" id="A0A0B7H764"/>
<dbReference type="Proteomes" id="UP000038055">
    <property type="component" value="Unassembled WGS sequence"/>
</dbReference>
<dbReference type="InterPro" id="IPR008969">
    <property type="entry name" value="CarboxyPept-like_regulatory"/>
</dbReference>
<dbReference type="STRING" id="28189.CCYN74_160002"/>
<dbReference type="SUPFAM" id="SSF49464">
    <property type="entry name" value="Carboxypeptidase regulatory domain-like"/>
    <property type="match status" value="1"/>
</dbReference>